<proteinExistence type="inferred from homology"/>
<dbReference type="PROSITE" id="PS51217">
    <property type="entry name" value="UVRD_HELICASE_CTER"/>
    <property type="match status" value="1"/>
</dbReference>
<dbReference type="EC" id="5.6.2.4" evidence="13"/>
<keyword evidence="6 15" id="KW-0347">Helicase</keyword>
<reference evidence="18 19" key="1">
    <citation type="submission" date="2013-08" db="EMBL/GenBank/DDBJ databases">
        <title>Intrasporangium oryzae NRRL B-24470.</title>
        <authorList>
            <person name="Liu H."/>
            <person name="Wang G."/>
        </authorList>
    </citation>
    <scope>NUCLEOTIDE SEQUENCE [LARGE SCALE GENOMIC DNA]</scope>
    <source>
        <strain evidence="18 19">NRRL B-24470</strain>
    </source>
</reference>
<keyword evidence="10" id="KW-0234">DNA repair</keyword>
<dbReference type="Pfam" id="PF12705">
    <property type="entry name" value="PDDEXK_1"/>
    <property type="match status" value="1"/>
</dbReference>
<dbReference type="GO" id="GO:0003677">
    <property type="term" value="F:DNA binding"/>
    <property type="evidence" value="ECO:0007669"/>
    <property type="project" value="UniProtKB-KW"/>
</dbReference>
<evidence type="ECO:0000256" key="1">
    <source>
        <dbReference type="ARBA" id="ARBA00009922"/>
    </source>
</evidence>
<keyword evidence="19" id="KW-1185">Reference proteome</keyword>
<feature type="domain" description="UvrD-like helicase C-terminal" evidence="17">
    <location>
        <begin position="326"/>
        <end position="643"/>
    </location>
</feature>
<dbReference type="InterPro" id="IPR014016">
    <property type="entry name" value="UvrD-like_ATP-bd"/>
</dbReference>
<dbReference type="InterPro" id="IPR000212">
    <property type="entry name" value="DNA_helicase_UvrD/REP"/>
</dbReference>
<evidence type="ECO:0000313" key="18">
    <source>
        <dbReference type="EMBL" id="EWT00304.1"/>
    </source>
</evidence>
<comment type="similarity">
    <text evidence="1">Belongs to the helicase family. UvrD subfamily.</text>
</comment>
<comment type="caution">
    <text evidence="18">The sequence shown here is derived from an EMBL/GenBank/DDBJ whole genome shotgun (WGS) entry which is preliminary data.</text>
</comment>
<dbReference type="GO" id="GO:0033202">
    <property type="term" value="C:DNA helicase complex"/>
    <property type="evidence" value="ECO:0007669"/>
    <property type="project" value="TreeGrafter"/>
</dbReference>
<dbReference type="PANTHER" id="PTHR11070">
    <property type="entry name" value="UVRD / RECB / PCRA DNA HELICASE FAMILY MEMBER"/>
    <property type="match status" value="1"/>
</dbReference>
<dbReference type="eggNOG" id="COG0210">
    <property type="taxonomic scope" value="Bacteria"/>
</dbReference>
<sequence>MVILRRAPALVPERVELDASQQAARDSSAPLLRVLGGPGTGKSTLAVELVVAAVEAGARADSCLVLTSTRAAAAELRQRVTARLDGTSTQSLARTWQAFGFGILRAEAALRGDPPPRLLNGPEQDVILRDLLAGHAAGDAPGPDWPESVRDALGTRGFRNELRDLLMRAVEHGQGPDQLHALGLDHDRPEWVAAAHVLREYDEVTSFSRHGSFDPAWVLTAAADLLEEDDEALDRLGDRLGLVVVDDTQEVTSAAGRLLGVLAPAVPRIVLLGDPDAAVQTFRGADPRFLADRWADLSVSGPARLPEAAGSGRETVVLRTTHRLPSRLALAADRVARRIGALGGGAQRGAAQSREGGVFEVALLRSVSQEASHIGSVLRRAHLAEGVPWDEMAVIVRGSGRAATLRRMLGAAGVPVASATTETPVRDETAVRPLLAILGESLAIARAEGRGGAHLIDPEVAADLVLSPVGGADAVSLRRLRRLLRQAELASGGARSSDELLAELLQEPARARLMGSPARAAARIAEAIEAGVRAARVTTDGRWAPGVTAEHVLWAIWQGAGVAEAWRRTALSGGPGSDRADRDLDAVLALFDAAGSFVDRLPQAGPDQFLDHITGQDVPGDTLVARAQSGATVELLTPQSAAGREWRIVVVAGVQEGVWPDLRLRGSILGSEDLVDVVSGRPRSLRAAQAAVRYDETRLFLVAVSRATERLLVTAVGNEDEQPSVYLDVIDPLGDESGAGLGDEVRAHTEVGRAMTLTGLVGELRREAVDPDPGVAEPAIALLARAARAGVRGADPSTWWALRTLTSDRPVRGEDELVKVSPSKVEYFGQCGLRWFLTAVGGEGPSQGAATIGTLVHDIVAELPDAPLDELRAEVDARWGRLGLPPGWVTERKRKEAHEMVARYAAYRSMAAAEGWERAGVEVDFRVVVGRALVSGRVDRIEQDHDGGLRIIDLKTGRSKPAAREIESHGQLGTYQVAVEAGGFAELGTVSSGAALVQIGKAGLTGLRPSVQEQQALGRTPDPGWARALVEATAEGMGAATFTATQGSWCKTCALTASCPVQPEGEAL</sequence>
<dbReference type="EMBL" id="AWSA01000047">
    <property type="protein sequence ID" value="EWT00304.1"/>
    <property type="molecule type" value="Genomic_DNA"/>
</dbReference>
<dbReference type="GO" id="GO:0043138">
    <property type="term" value="F:3'-5' DNA helicase activity"/>
    <property type="evidence" value="ECO:0007669"/>
    <property type="project" value="UniProtKB-EC"/>
</dbReference>
<keyword evidence="9" id="KW-0238">DNA-binding</keyword>
<keyword evidence="3 15" id="KW-0547">Nucleotide-binding</keyword>
<keyword evidence="7" id="KW-0269">Exonuclease</keyword>
<dbReference type="Pfam" id="PF00580">
    <property type="entry name" value="UvrD-helicase"/>
    <property type="match status" value="1"/>
</dbReference>
<dbReference type="Proteomes" id="UP000019489">
    <property type="component" value="Unassembled WGS sequence"/>
</dbReference>
<protein>
    <recommendedName>
        <fullName evidence="13">DNA 3'-5' helicase</fullName>
        <ecNumber evidence="13">5.6.2.4</ecNumber>
    </recommendedName>
</protein>
<evidence type="ECO:0000256" key="8">
    <source>
        <dbReference type="ARBA" id="ARBA00022840"/>
    </source>
</evidence>
<dbReference type="Gene3D" id="3.40.50.300">
    <property type="entry name" value="P-loop containing nucleotide triphosphate hydrolases"/>
    <property type="match status" value="2"/>
</dbReference>
<accession>W9G8V7</accession>
<evidence type="ECO:0000256" key="14">
    <source>
        <dbReference type="ARBA" id="ARBA00048988"/>
    </source>
</evidence>
<dbReference type="SUPFAM" id="SSF52540">
    <property type="entry name" value="P-loop containing nucleoside triphosphate hydrolases"/>
    <property type="match status" value="1"/>
</dbReference>
<evidence type="ECO:0000256" key="5">
    <source>
        <dbReference type="ARBA" id="ARBA00022801"/>
    </source>
</evidence>
<dbReference type="GO" id="GO:0005524">
    <property type="term" value="F:ATP binding"/>
    <property type="evidence" value="ECO:0007669"/>
    <property type="project" value="UniProtKB-UniRule"/>
</dbReference>
<evidence type="ECO:0000256" key="6">
    <source>
        <dbReference type="ARBA" id="ARBA00022806"/>
    </source>
</evidence>
<dbReference type="AlphaFoldDB" id="W9G8V7"/>
<evidence type="ECO:0000259" key="16">
    <source>
        <dbReference type="PROSITE" id="PS51198"/>
    </source>
</evidence>
<dbReference type="STRING" id="1386089.N865_16315"/>
<dbReference type="PROSITE" id="PS51198">
    <property type="entry name" value="UVRD_HELICASE_ATP_BIND"/>
    <property type="match status" value="1"/>
</dbReference>
<dbReference type="OrthoDB" id="5240387at2"/>
<evidence type="ECO:0000256" key="3">
    <source>
        <dbReference type="ARBA" id="ARBA00022741"/>
    </source>
</evidence>
<evidence type="ECO:0000313" key="19">
    <source>
        <dbReference type="Proteomes" id="UP000019489"/>
    </source>
</evidence>
<evidence type="ECO:0000259" key="17">
    <source>
        <dbReference type="PROSITE" id="PS51217"/>
    </source>
</evidence>
<dbReference type="PANTHER" id="PTHR11070:SF59">
    <property type="entry name" value="DNA 3'-5' HELICASE"/>
    <property type="match status" value="1"/>
</dbReference>
<dbReference type="PATRIC" id="fig|1386089.3.peg.3458"/>
<keyword evidence="4" id="KW-0227">DNA damage</keyword>
<name>W9G8V7_9MICO</name>
<dbReference type="InterPro" id="IPR014017">
    <property type="entry name" value="DNA_helicase_UvrD-like_C"/>
</dbReference>
<keyword evidence="8 15" id="KW-0067">ATP-binding</keyword>
<dbReference type="InterPro" id="IPR011604">
    <property type="entry name" value="PDDEXK-like_dom_sf"/>
</dbReference>
<gene>
    <name evidence="18" type="ORF">N865_16315</name>
</gene>
<dbReference type="GO" id="GO:0000725">
    <property type="term" value="P:recombinational repair"/>
    <property type="evidence" value="ECO:0007669"/>
    <property type="project" value="TreeGrafter"/>
</dbReference>
<evidence type="ECO:0000256" key="7">
    <source>
        <dbReference type="ARBA" id="ARBA00022839"/>
    </source>
</evidence>
<dbReference type="Gene3D" id="3.90.320.10">
    <property type="match status" value="1"/>
</dbReference>
<evidence type="ECO:0000256" key="15">
    <source>
        <dbReference type="PROSITE-ProRule" id="PRU00560"/>
    </source>
</evidence>
<comment type="catalytic activity">
    <reaction evidence="14">
        <text>ATP + H2O = ADP + phosphate + H(+)</text>
        <dbReference type="Rhea" id="RHEA:13065"/>
        <dbReference type="ChEBI" id="CHEBI:15377"/>
        <dbReference type="ChEBI" id="CHEBI:15378"/>
        <dbReference type="ChEBI" id="CHEBI:30616"/>
        <dbReference type="ChEBI" id="CHEBI:43474"/>
        <dbReference type="ChEBI" id="CHEBI:456216"/>
        <dbReference type="EC" id="5.6.2.4"/>
    </reaction>
</comment>
<evidence type="ECO:0000256" key="9">
    <source>
        <dbReference type="ARBA" id="ARBA00023125"/>
    </source>
</evidence>
<feature type="domain" description="UvrD-like helicase ATP-binding" evidence="16">
    <location>
        <begin position="15"/>
        <end position="325"/>
    </location>
</feature>
<dbReference type="InterPro" id="IPR027417">
    <property type="entry name" value="P-loop_NTPase"/>
</dbReference>
<dbReference type="RefSeq" id="WP_034808649.1">
    <property type="nucleotide sequence ID" value="NZ_AWSA01000047.1"/>
</dbReference>
<dbReference type="GO" id="GO:0004527">
    <property type="term" value="F:exonuclease activity"/>
    <property type="evidence" value="ECO:0007669"/>
    <property type="project" value="UniProtKB-KW"/>
</dbReference>
<dbReference type="Gene3D" id="1.10.10.160">
    <property type="match status" value="1"/>
</dbReference>
<evidence type="ECO:0000256" key="2">
    <source>
        <dbReference type="ARBA" id="ARBA00022722"/>
    </source>
</evidence>
<feature type="binding site" evidence="15">
    <location>
        <begin position="36"/>
        <end position="43"/>
    </location>
    <ligand>
        <name>ATP</name>
        <dbReference type="ChEBI" id="CHEBI:30616"/>
    </ligand>
</feature>
<comment type="catalytic activity">
    <reaction evidence="12">
        <text>Couples ATP hydrolysis with the unwinding of duplex DNA by translocating in the 3'-5' direction.</text>
        <dbReference type="EC" id="5.6.2.4"/>
    </reaction>
</comment>
<evidence type="ECO:0000256" key="13">
    <source>
        <dbReference type="ARBA" id="ARBA00034808"/>
    </source>
</evidence>
<evidence type="ECO:0000256" key="10">
    <source>
        <dbReference type="ARBA" id="ARBA00023204"/>
    </source>
</evidence>
<dbReference type="InterPro" id="IPR013986">
    <property type="entry name" value="DExx_box_DNA_helicase_dom_sf"/>
</dbReference>
<dbReference type="InterPro" id="IPR038726">
    <property type="entry name" value="PDDEXK_AddAB-type"/>
</dbReference>
<organism evidence="18 19">
    <name type="scientific">Intrasporangium oryzae NRRL B-24470</name>
    <dbReference type="NCBI Taxonomy" id="1386089"/>
    <lineage>
        <taxon>Bacteria</taxon>
        <taxon>Bacillati</taxon>
        <taxon>Actinomycetota</taxon>
        <taxon>Actinomycetes</taxon>
        <taxon>Micrococcales</taxon>
        <taxon>Intrasporangiaceae</taxon>
        <taxon>Intrasporangium</taxon>
    </lineage>
</organism>
<dbReference type="GO" id="GO:0005829">
    <property type="term" value="C:cytosol"/>
    <property type="evidence" value="ECO:0007669"/>
    <property type="project" value="TreeGrafter"/>
</dbReference>
<keyword evidence="11" id="KW-0413">Isomerase</keyword>
<evidence type="ECO:0000256" key="12">
    <source>
        <dbReference type="ARBA" id="ARBA00034617"/>
    </source>
</evidence>
<dbReference type="eggNOG" id="COG2887">
    <property type="taxonomic scope" value="Bacteria"/>
</dbReference>
<evidence type="ECO:0000256" key="4">
    <source>
        <dbReference type="ARBA" id="ARBA00022763"/>
    </source>
</evidence>
<evidence type="ECO:0000256" key="11">
    <source>
        <dbReference type="ARBA" id="ARBA00023235"/>
    </source>
</evidence>
<keyword evidence="5 15" id="KW-0378">Hydrolase</keyword>
<keyword evidence="2" id="KW-0540">Nuclease</keyword>
<dbReference type="Gene3D" id="1.10.486.10">
    <property type="entry name" value="PCRA, domain 4"/>
    <property type="match status" value="1"/>
</dbReference>